<proteinExistence type="predicted"/>
<evidence type="ECO:0000313" key="2">
    <source>
        <dbReference type="Proteomes" id="UP000310314"/>
    </source>
</evidence>
<dbReference type="Proteomes" id="UP000310314">
    <property type="component" value="Unassembled WGS sequence"/>
</dbReference>
<gene>
    <name evidence="1" type="ORF">FEE95_12765</name>
</gene>
<dbReference type="AlphaFoldDB" id="A0A5S3PRI7"/>
<dbReference type="EMBL" id="VATY01000002">
    <property type="protein sequence ID" value="TMM57350.1"/>
    <property type="molecule type" value="Genomic_DNA"/>
</dbReference>
<evidence type="ECO:0000313" key="1">
    <source>
        <dbReference type="EMBL" id="TMM57350.1"/>
    </source>
</evidence>
<reference evidence="1 2" key="1">
    <citation type="submission" date="2019-05" db="EMBL/GenBank/DDBJ databases">
        <authorList>
            <person name="Zhang J.-Y."/>
            <person name="Feg X."/>
            <person name="Du Z.-J."/>
        </authorList>
    </citation>
    <scope>NUCLEOTIDE SEQUENCE [LARGE SCALE GENOMIC DNA]</scope>
    <source>
        <strain evidence="1 2">RZ26</strain>
    </source>
</reference>
<protein>
    <recommendedName>
        <fullName evidence="3">3D (Asp-Asp-Asp) domain-containing protein</fullName>
    </recommendedName>
</protein>
<dbReference type="RefSeq" id="WP_138658333.1">
    <property type="nucleotide sequence ID" value="NZ_VATY01000002.1"/>
</dbReference>
<accession>A0A5S3PRI7</accession>
<dbReference type="CDD" id="cd22784">
    <property type="entry name" value="DPBB_MltA_YuiC-like"/>
    <property type="match status" value="1"/>
</dbReference>
<comment type="caution">
    <text evidence="1">The sequence shown here is derived from an EMBL/GenBank/DDBJ whole genome shotgun (WGS) entry which is preliminary data.</text>
</comment>
<name>A0A5S3PRI7_9FLAO</name>
<dbReference type="OrthoDB" id="5624888at2"/>
<keyword evidence="2" id="KW-1185">Reference proteome</keyword>
<evidence type="ECO:0008006" key="3">
    <source>
        <dbReference type="Google" id="ProtNLM"/>
    </source>
</evidence>
<dbReference type="PROSITE" id="PS51257">
    <property type="entry name" value="PROKAR_LIPOPROTEIN"/>
    <property type="match status" value="1"/>
</dbReference>
<organism evidence="1 2">
    <name type="scientific">Maribacter algarum</name>
    <name type="common">ex Zhang et al. 2020</name>
    <dbReference type="NCBI Taxonomy" id="2578118"/>
    <lineage>
        <taxon>Bacteria</taxon>
        <taxon>Pseudomonadati</taxon>
        <taxon>Bacteroidota</taxon>
        <taxon>Flavobacteriia</taxon>
        <taxon>Flavobacteriales</taxon>
        <taxon>Flavobacteriaceae</taxon>
        <taxon>Maribacter</taxon>
    </lineage>
</organism>
<sequence length="138" mass="15620">MRAKVLLVAVLFLSCANDKEDKFIWKSMQVKVSAYNSVPSQTDGEPNIAAWGDTLKPRMKAIAVSRDLLALGLKHNTKVMIKGLPGVYLVKDKMAKRWTKRIDIYMGEKVEKAKKWGVQDLEIVYAIEKDTLTHSVKE</sequence>